<keyword evidence="1" id="KW-0812">Transmembrane</keyword>
<feature type="transmembrane region" description="Helical" evidence="1">
    <location>
        <begin position="6"/>
        <end position="24"/>
    </location>
</feature>
<dbReference type="AlphaFoldDB" id="A0AAJ0JRA2"/>
<accession>A0AAJ0JRA2</accession>
<keyword evidence="1" id="KW-0472">Membrane</keyword>
<organism evidence="2 3">
    <name type="scientific">Staphylococcus carnosus</name>
    <dbReference type="NCBI Taxonomy" id="1281"/>
    <lineage>
        <taxon>Bacteria</taxon>
        <taxon>Bacillati</taxon>
        <taxon>Bacillota</taxon>
        <taxon>Bacilli</taxon>
        <taxon>Bacillales</taxon>
        <taxon>Staphylococcaceae</taxon>
        <taxon>Staphylococcus</taxon>
    </lineage>
</organism>
<evidence type="ECO:0000313" key="2">
    <source>
        <dbReference type="EMBL" id="KKB26569.1"/>
    </source>
</evidence>
<keyword evidence="1" id="KW-1133">Transmembrane helix</keyword>
<proteinExistence type="predicted"/>
<protein>
    <submittedName>
        <fullName evidence="2">Uncharacterized protein</fullName>
    </submittedName>
</protein>
<gene>
    <name evidence="2" type="ORF">VV61_03525</name>
</gene>
<evidence type="ECO:0000256" key="1">
    <source>
        <dbReference type="SAM" id="Phobius"/>
    </source>
</evidence>
<sequence length="149" mass="17571">MGTTISIVLLALVIIGNTISIWYVSRSKENTSFISSRPLSEHTSYETANRITTLEETLKDAQPLIDRYKKERKQNHWKQYNDWKRLYESKRGRCAQCHGEDLEIKTDYKYDRTRPVVFIEGCIEYPKSAKYKCKTCGEVISTWEFKEDE</sequence>
<comment type="caution">
    <text evidence="2">The sequence shown here is derived from an EMBL/GenBank/DDBJ whole genome shotgun (WGS) entry which is preliminary data.</text>
</comment>
<dbReference type="EMBL" id="LAIU01000001">
    <property type="protein sequence ID" value="KKB26569.1"/>
    <property type="molecule type" value="Genomic_DNA"/>
</dbReference>
<dbReference type="RefSeq" id="WP_046099515.1">
    <property type="nucleotide sequence ID" value="NZ_CP015552.1"/>
</dbReference>
<name>A0AAJ0JRA2_STACA</name>
<dbReference type="Proteomes" id="UP000033530">
    <property type="component" value="Unassembled WGS sequence"/>
</dbReference>
<reference evidence="2 3" key="1">
    <citation type="submission" date="2015-03" db="EMBL/GenBank/DDBJ databases">
        <title>Draft Genome Sequence of S. carnosus subsp. utilis LTH 7013, Isolated from South Tirolean Ham.</title>
        <authorList>
            <person name="Mueller A."/>
            <person name="Huptas C."/>
            <person name="Wenning M."/>
            <person name="Weiss A."/>
            <person name="Schmidt H."/>
        </authorList>
    </citation>
    <scope>NUCLEOTIDE SEQUENCE [LARGE SCALE GENOMIC DNA]</scope>
    <source>
        <strain evidence="2 3">LTH7013</strain>
    </source>
</reference>
<evidence type="ECO:0000313" key="3">
    <source>
        <dbReference type="Proteomes" id="UP000033530"/>
    </source>
</evidence>